<evidence type="ECO:0000256" key="3">
    <source>
        <dbReference type="SAM" id="SignalP"/>
    </source>
</evidence>
<feature type="signal peptide" evidence="3">
    <location>
        <begin position="1"/>
        <end position="19"/>
    </location>
</feature>
<feature type="domain" description="TPM" evidence="4">
    <location>
        <begin position="29"/>
        <end position="157"/>
    </location>
</feature>
<organism evidence="5 6">
    <name type="scientific">Sphingomonas tabacisoli</name>
    <dbReference type="NCBI Taxonomy" id="2249466"/>
    <lineage>
        <taxon>Bacteria</taxon>
        <taxon>Pseudomonadati</taxon>
        <taxon>Pseudomonadota</taxon>
        <taxon>Alphaproteobacteria</taxon>
        <taxon>Sphingomonadales</taxon>
        <taxon>Sphingomonadaceae</taxon>
        <taxon>Sphingomonas</taxon>
    </lineage>
</organism>
<dbReference type="Pfam" id="PF04536">
    <property type="entry name" value="TPM_phosphatase"/>
    <property type="match status" value="1"/>
</dbReference>
<accession>A0ABW4I0D4</accession>
<dbReference type="Proteomes" id="UP001597115">
    <property type="component" value="Unassembled WGS sequence"/>
</dbReference>
<dbReference type="PANTHER" id="PTHR30373:SF2">
    <property type="entry name" value="UPF0603 PROTEIN YGCG"/>
    <property type="match status" value="1"/>
</dbReference>
<proteinExistence type="predicted"/>
<name>A0ABW4I0D4_9SPHN</name>
<evidence type="ECO:0000256" key="1">
    <source>
        <dbReference type="SAM" id="MobiDB-lite"/>
    </source>
</evidence>
<evidence type="ECO:0000259" key="4">
    <source>
        <dbReference type="Pfam" id="PF04536"/>
    </source>
</evidence>
<keyword evidence="2" id="KW-1133">Transmembrane helix</keyword>
<feature type="transmembrane region" description="Helical" evidence="2">
    <location>
        <begin position="188"/>
        <end position="208"/>
    </location>
</feature>
<evidence type="ECO:0000313" key="5">
    <source>
        <dbReference type="EMBL" id="MFD1611080.1"/>
    </source>
</evidence>
<dbReference type="InterPro" id="IPR007621">
    <property type="entry name" value="TPM_dom"/>
</dbReference>
<gene>
    <name evidence="5" type="ORF">ACFSCW_04610</name>
</gene>
<sequence>MWAALVVVLLALFATPALAQTFPKFTGLVVDDANVIPDDREAALRQKLEAFQQQTGRQLVVATIADLQGYPLEDYGYKLGRAWAVGLKDVNNGVILFIAPNNPAGQRGPRIEVGYGLEPVLTDAFASVIINTKMMPPLKANGDIPGALEAGTDAIIQQLSMPDEQAKAAQAKAIQEFDRTHTQAQRHAGGGIPIGLIFWLFVLGFIILSHRRRKGPWGARRYDRGSNWPVWLWAASEIADSASRSRGGSIWGGGDWGGGSSGGGWGGGGFTGGGGGSFGGGGASGSW</sequence>
<evidence type="ECO:0000313" key="6">
    <source>
        <dbReference type="Proteomes" id="UP001597115"/>
    </source>
</evidence>
<feature type="region of interest" description="Disordered" evidence="1">
    <location>
        <begin position="254"/>
        <end position="287"/>
    </location>
</feature>
<dbReference type="EMBL" id="JBHUDY010000001">
    <property type="protein sequence ID" value="MFD1611080.1"/>
    <property type="molecule type" value="Genomic_DNA"/>
</dbReference>
<dbReference type="Gene3D" id="3.10.310.50">
    <property type="match status" value="1"/>
</dbReference>
<protein>
    <submittedName>
        <fullName evidence="5">TPM domain-containing protein</fullName>
    </submittedName>
</protein>
<keyword evidence="2" id="KW-0812">Transmembrane</keyword>
<comment type="caution">
    <text evidence="5">The sequence shown here is derived from an EMBL/GenBank/DDBJ whole genome shotgun (WGS) entry which is preliminary data.</text>
</comment>
<keyword evidence="3" id="KW-0732">Signal</keyword>
<dbReference type="PANTHER" id="PTHR30373">
    <property type="entry name" value="UPF0603 PROTEIN YGCG"/>
    <property type="match status" value="1"/>
</dbReference>
<keyword evidence="2" id="KW-0472">Membrane</keyword>
<keyword evidence="6" id="KW-1185">Reference proteome</keyword>
<evidence type="ECO:0000256" key="2">
    <source>
        <dbReference type="SAM" id="Phobius"/>
    </source>
</evidence>
<reference evidence="6" key="1">
    <citation type="journal article" date="2019" name="Int. J. Syst. Evol. Microbiol.">
        <title>The Global Catalogue of Microorganisms (GCM) 10K type strain sequencing project: providing services to taxonomists for standard genome sequencing and annotation.</title>
        <authorList>
            <consortium name="The Broad Institute Genomics Platform"/>
            <consortium name="The Broad Institute Genome Sequencing Center for Infectious Disease"/>
            <person name="Wu L."/>
            <person name="Ma J."/>
        </authorList>
    </citation>
    <scope>NUCLEOTIDE SEQUENCE [LARGE SCALE GENOMIC DNA]</scope>
    <source>
        <strain evidence="6">CGMCC 1.16275</strain>
    </source>
</reference>
<feature type="chain" id="PRO_5046204454" evidence="3">
    <location>
        <begin position="20"/>
        <end position="287"/>
    </location>
</feature>
<dbReference type="RefSeq" id="WP_380887362.1">
    <property type="nucleotide sequence ID" value="NZ_JBHUDY010000001.1"/>
</dbReference>